<organism evidence="2 3">
    <name type="scientific">Pleurodeles waltl</name>
    <name type="common">Iberian ribbed newt</name>
    <dbReference type="NCBI Taxonomy" id="8319"/>
    <lineage>
        <taxon>Eukaryota</taxon>
        <taxon>Metazoa</taxon>
        <taxon>Chordata</taxon>
        <taxon>Craniata</taxon>
        <taxon>Vertebrata</taxon>
        <taxon>Euteleostomi</taxon>
        <taxon>Amphibia</taxon>
        <taxon>Batrachia</taxon>
        <taxon>Caudata</taxon>
        <taxon>Salamandroidea</taxon>
        <taxon>Salamandridae</taxon>
        <taxon>Pleurodelinae</taxon>
        <taxon>Pleurodeles</taxon>
    </lineage>
</organism>
<evidence type="ECO:0000313" key="3">
    <source>
        <dbReference type="Proteomes" id="UP001066276"/>
    </source>
</evidence>
<dbReference type="AlphaFoldDB" id="A0AAV7UWR7"/>
<evidence type="ECO:0000313" key="2">
    <source>
        <dbReference type="EMBL" id="KAJ1193519.1"/>
    </source>
</evidence>
<dbReference type="Proteomes" id="UP001066276">
    <property type="component" value="Chromosome 2_2"/>
</dbReference>
<keyword evidence="3" id="KW-1185">Reference proteome</keyword>
<gene>
    <name evidence="2" type="ORF">NDU88_002816</name>
</gene>
<name>A0AAV7UWR7_PLEWA</name>
<comment type="caution">
    <text evidence="2">The sequence shown here is derived from an EMBL/GenBank/DDBJ whole genome shotgun (WGS) entry which is preliminary data.</text>
</comment>
<reference evidence="2" key="1">
    <citation type="journal article" date="2022" name="bioRxiv">
        <title>Sequencing and chromosome-scale assembly of the giantPleurodeles waltlgenome.</title>
        <authorList>
            <person name="Brown T."/>
            <person name="Elewa A."/>
            <person name="Iarovenko S."/>
            <person name="Subramanian E."/>
            <person name="Araus A.J."/>
            <person name="Petzold A."/>
            <person name="Susuki M."/>
            <person name="Suzuki K.-i.T."/>
            <person name="Hayashi T."/>
            <person name="Toyoda A."/>
            <person name="Oliveira C."/>
            <person name="Osipova E."/>
            <person name="Leigh N.D."/>
            <person name="Simon A."/>
            <person name="Yun M.H."/>
        </authorList>
    </citation>
    <scope>NUCLEOTIDE SEQUENCE</scope>
    <source>
        <strain evidence="2">20211129_DDA</strain>
        <tissue evidence="2">Liver</tissue>
    </source>
</reference>
<feature type="region of interest" description="Disordered" evidence="1">
    <location>
        <begin position="101"/>
        <end position="125"/>
    </location>
</feature>
<evidence type="ECO:0000256" key="1">
    <source>
        <dbReference type="SAM" id="MobiDB-lite"/>
    </source>
</evidence>
<proteinExistence type="predicted"/>
<dbReference type="EMBL" id="JANPWB010000004">
    <property type="protein sequence ID" value="KAJ1193519.1"/>
    <property type="molecule type" value="Genomic_DNA"/>
</dbReference>
<feature type="compositionally biased region" description="Low complexity" evidence="1">
    <location>
        <begin position="109"/>
        <end position="122"/>
    </location>
</feature>
<accession>A0AAV7UWR7</accession>
<sequence>MQGKPLVIFRQPPRLSGHATVSSQCLLSHGHIVSTASSEIAPSFAFSAISTTEEKRGGPRALRPVRARCVGPGSYTQCRPQLHPPLTVAWLRSSHRLHFPQPLCRRPEPSAGSSGTSPSPTERSNRAPKMIRYFFRATDSLFFVSSPNYLRICMIGGPETGAL</sequence>
<protein>
    <submittedName>
        <fullName evidence="2">Uncharacterized protein</fullName>
    </submittedName>
</protein>